<sequence length="161" mass="17728">MYCPRREQWGLVKGTFAVDHFVPVAVRPDVATDYDNLVYVCASCNAGKAAHALPDPCEVLLRDDVRVAEDGAIEGDTPEARRLIRVLGLDDAEYTEFRCLWIGIVALAARHDPELFRRLMGYPADLPDLGALKPPGGNTRPGGVAASHFERRARGELPEPY</sequence>
<keyword evidence="3" id="KW-0255">Endonuclease</keyword>
<gene>
    <name evidence="3" type="ORF">C1280_21210</name>
</gene>
<feature type="region of interest" description="Disordered" evidence="1">
    <location>
        <begin position="133"/>
        <end position="161"/>
    </location>
</feature>
<accession>A0A2Z3HC59</accession>
<dbReference type="CDD" id="cd00085">
    <property type="entry name" value="HNHc"/>
    <property type="match status" value="1"/>
</dbReference>
<evidence type="ECO:0000256" key="1">
    <source>
        <dbReference type="SAM" id="MobiDB-lite"/>
    </source>
</evidence>
<evidence type="ECO:0000259" key="2">
    <source>
        <dbReference type="Pfam" id="PF01844"/>
    </source>
</evidence>
<reference evidence="3 4" key="1">
    <citation type="submission" date="2018-01" db="EMBL/GenBank/DDBJ databases">
        <title>G. obscuriglobus.</title>
        <authorList>
            <person name="Franke J."/>
            <person name="Blomberg W."/>
            <person name="Selmecki A."/>
        </authorList>
    </citation>
    <scope>NUCLEOTIDE SEQUENCE [LARGE SCALE GENOMIC DNA]</scope>
    <source>
        <strain evidence="3 4">DSM 5831</strain>
    </source>
</reference>
<keyword evidence="4" id="KW-1185">Reference proteome</keyword>
<keyword evidence="3" id="KW-0378">Hydrolase</keyword>
<dbReference type="KEGG" id="gog:C1280_21210"/>
<dbReference type="InterPro" id="IPR003615">
    <property type="entry name" value="HNH_nuc"/>
</dbReference>
<dbReference type="Gene3D" id="1.10.30.50">
    <property type="match status" value="1"/>
</dbReference>
<dbReference type="RefSeq" id="WP_010043099.1">
    <property type="nucleotide sequence ID" value="NZ_CP025958.1"/>
</dbReference>
<dbReference type="GO" id="GO:0003676">
    <property type="term" value="F:nucleic acid binding"/>
    <property type="evidence" value="ECO:0007669"/>
    <property type="project" value="InterPro"/>
</dbReference>
<evidence type="ECO:0000313" key="3">
    <source>
        <dbReference type="EMBL" id="AWM39254.1"/>
    </source>
</evidence>
<dbReference type="GO" id="GO:0004519">
    <property type="term" value="F:endonuclease activity"/>
    <property type="evidence" value="ECO:0007669"/>
    <property type="project" value="UniProtKB-KW"/>
</dbReference>
<dbReference type="Proteomes" id="UP000245802">
    <property type="component" value="Chromosome"/>
</dbReference>
<dbReference type="AlphaFoldDB" id="A0A2Z3HC59"/>
<feature type="domain" description="HNH" evidence="2">
    <location>
        <begin position="10"/>
        <end position="48"/>
    </location>
</feature>
<keyword evidence="3" id="KW-0540">Nuclease</keyword>
<dbReference type="GO" id="GO:0008270">
    <property type="term" value="F:zinc ion binding"/>
    <property type="evidence" value="ECO:0007669"/>
    <property type="project" value="InterPro"/>
</dbReference>
<dbReference type="EMBL" id="CP025958">
    <property type="protein sequence ID" value="AWM39254.1"/>
    <property type="molecule type" value="Genomic_DNA"/>
</dbReference>
<dbReference type="Pfam" id="PF01844">
    <property type="entry name" value="HNH"/>
    <property type="match status" value="1"/>
</dbReference>
<evidence type="ECO:0000313" key="4">
    <source>
        <dbReference type="Proteomes" id="UP000245802"/>
    </source>
</evidence>
<dbReference type="InterPro" id="IPR002711">
    <property type="entry name" value="HNH"/>
</dbReference>
<name>A0A2Z3HC59_9BACT</name>
<proteinExistence type="predicted"/>
<feature type="compositionally biased region" description="Basic and acidic residues" evidence="1">
    <location>
        <begin position="148"/>
        <end position="161"/>
    </location>
</feature>
<protein>
    <submittedName>
        <fullName evidence="3">HNH endonuclease</fullName>
    </submittedName>
</protein>
<organism evidence="3 4">
    <name type="scientific">Gemmata obscuriglobus</name>
    <dbReference type="NCBI Taxonomy" id="114"/>
    <lineage>
        <taxon>Bacteria</taxon>
        <taxon>Pseudomonadati</taxon>
        <taxon>Planctomycetota</taxon>
        <taxon>Planctomycetia</taxon>
        <taxon>Gemmatales</taxon>
        <taxon>Gemmataceae</taxon>
        <taxon>Gemmata</taxon>
    </lineage>
</organism>